<proteinExistence type="predicted"/>
<evidence type="ECO:0000259" key="1">
    <source>
        <dbReference type="Pfam" id="PF00174"/>
    </source>
</evidence>
<dbReference type="EMBL" id="VCMV01000006">
    <property type="protein sequence ID" value="KAB0268496.1"/>
    <property type="molecule type" value="Genomic_DNA"/>
</dbReference>
<sequence length="144" mass="16086">MPKPSGSVILTITGSIQSTNSSEGAVFDREMIESVGIKTLRTSTNWTDGVKVFEGVLMRDLMASVGAQGSIITALALNDYMVEIPMTDMARYDMLLAFRMDGKDLVTRDKGPLWVVYPRDQESTLRNAQHDSRWIWQLTALTVR</sequence>
<keyword evidence="3" id="KW-1185">Reference proteome</keyword>
<comment type="caution">
    <text evidence="2">The sequence shown here is derived from an EMBL/GenBank/DDBJ whole genome shotgun (WGS) entry which is preliminary data.</text>
</comment>
<dbReference type="AlphaFoldDB" id="A0A5N3PFI8"/>
<dbReference type="Gene3D" id="3.90.420.10">
    <property type="entry name" value="Oxidoreductase, molybdopterin-binding domain"/>
    <property type="match status" value="1"/>
</dbReference>
<dbReference type="Pfam" id="PF00174">
    <property type="entry name" value="Oxidored_molyb"/>
    <property type="match status" value="1"/>
</dbReference>
<evidence type="ECO:0000313" key="3">
    <source>
        <dbReference type="Proteomes" id="UP000325684"/>
    </source>
</evidence>
<dbReference type="InterPro" id="IPR036374">
    <property type="entry name" value="OxRdtase_Mopterin-bd_sf"/>
</dbReference>
<reference evidence="2 3" key="1">
    <citation type="journal article" date="2019" name="Microorganisms">
        <title>Genome Insights into the Novel Species Microvirga brassicacearum, a Rapeseed Endophyte with Biotechnological Potential.</title>
        <authorList>
            <person name="Jimenez-Gomez A."/>
            <person name="Saati-Santamaria Z."/>
            <person name="Igual J.M."/>
            <person name="Rivas R."/>
            <person name="Mateos P.F."/>
            <person name="Garcia-Fraile P."/>
        </authorList>
    </citation>
    <scope>NUCLEOTIDE SEQUENCE [LARGE SCALE GENOMIC DNA]</scope>
    <source>
        <strain evidence="2 3">CDVBN77</strain>
    </source>
</reference>
<name>A0A5N3PFI8_9HYPH</name>
<dbReference type="SUPFAM" id="SSF56524">
    <property type="entry name" value="Oxidoreductase molybdopterin-binding domain"/>
    <property type="match status" value="1"/>
</dbReference>
<gene>
    <name evidence="2" type="ORF">FEZ63_05315</name>
</gene>
<organism evidence="2 3">
    <name type="scientific">Microvirga brassicacearum</name>
    <dbReference type="NCBI Taxonomy" id="2580413"/>
    <lineage>
        <taxon>Bacteria</taxon>
        <taxon>Pseudomonadati</taxon>
        <taxon>Pseudomonadota</taxon>
        <taxon>Alphaproteobacteria</taxon>
        <taxon>Hyphomicrobiales</taxon>
        <taxon>Methylobacteriaceae</taxon>
        <taxon>Microvirga</taxon>
    </lineage>
</organism>
<dbReference type="InterPro" id="IPR000572">
    <property type="entry name" value="OxRdtase_Mopterin-bd_dom"/>
</dbReference>
<dbReference type="Proteomes" id="UP000325684">
    <property type="component" value="Unassembled WGS sequence"/>
</dbReference>
<dbReference type="OrthoDB" id="9798763at2"/>
<accession>A0A5N3PFI8</accession>
<protein>
    <recommendedName>
        <fullName evidence="1">Oxidoreductase molybdopterin-binding domain-containing protein</fullName>
    </recommendedName>
</protein>
<evidence type="ECO:0000313" key="2">
    <source>
        <dbReference type="EMBL" id="KAB0268496.1"/>
    </source>
</evidence>
<feature type="domain" description="Oxidoreductase molybdopterin-binding" evidence="1">
    <location>
        <begin position="43"/>
        <end position="118"/>
    </location>
</feature>